<dbReference type="EMBL" id="GBRH01162560">
    <property type="protein sequence ID" value="JAE35336.1"/>
    <property type="molecule type" value="Transcribed_RNA"/>
</dbReference>
<reference evidence="2" key="2">
    <citation type="journal article" date="2015" name="Data Brief">
        <title>Shoot transcriptome of the giant reed, Arundo donax.</title>
        <authorList>
            <person name="Barrero R.A."/>
            <person name="Guerrero F.D."/>
            <person name="Moolhuijzen P."/>
            <person name="Goolsby J.A."/>
            <person name="Tidwell J."/>
            <person name="Bellgard S.E."/>
            <person name="Bellgard M.I."/>
        </authorList>
    </citation>
    <scope>NUCLEOTIDE SEQUENCE</scope>
    <source>
        <tissue evidence="2">Shoot tissue taken approximately 20 cm above the soil surface</tissue>
    </source>
</reference>
<feature type="region of interest" description="Disordered" evidence="1">
    <location>
        <begin position="1"/>
        <end position="44"/>
    </location>
</feature>
<sequence length="59" mass="6258">MFSDSESPTSPTRRPLAAASILGTMAPPQRVGAQESAAGGGRPLRRQFQAFRWKGQDGA</sequence>
<name>A0A0A9TUD7_ARUDO</name>
<organism evidence="2">
    <name type="scientific">Arundo donax</name>
    <name type="common">Giant reed</name>
    <name type="synonym">Donax arundinaceus</name>
    <dbReference type="NCBI Taxonomy" id="35708"/>
    <lineage>
        <taxon>Eukaryota</taxon>
        <taxon>Viridiplantae</taxon>
        <taxon>Streptophyta</taxon>
        <taxon>Embryophyta</taxon>
        <taxon>Tracheophyta</taxon>
        <taxon>Spermatophyta</taxon>
        <taxon>Magnoliopsida</taxon>
        <taxon>Liliopsida</taxon>
        <taxon>Poales</taxon>
        <taxon>Poaceae</taxon>
        <taxon>PACMAD clade</taxon>
        <taxon>Arundinoideae</taxon>
        <taxon>Arundineae</taxon>
        <taxon>Arundo</taxon>
    </lineage>
</organism>
<evidence type="ECO:0000256" key="1">
    <source>
        <dbReference type="SAM" id="MobiDB-lite"/>
    </source>
</evidence>
<evidence type="ECO:0000313" key="2">
    <source>
        <dbReference type="EMBL" id="JAE35336.1"/>
    </source>
</evidence>
<proteinExistence type="predicted"/>
<dbReference type="AlphaFoldDB" id="A0A0A9TUD7"/>
<accession>A0A0A9TUD7</accession>
<feature type="compositionally biased region" description="Polar residues" evidence="1">
    <location>
        <begin position="1"/>
        <end position="12"/>
    </location>
</feature>
<reference evidence="2" key="1">
    <citation type="submission" date="2014-09" db="EMBL/GenBank/DDBJ databases">
        <authorList>
            <person name="Magalhaes I.L.F."/>
            <person name="Oliveira U."/>
            <person name="Santos F.R."/>
            <person name="Vidigal T.H.D.A."/>
            <person name="Brescovit A.D."/>
            <person name="Santos A.J."/>
        </authorList>
    </citation>
    <scope>NUCLEOTIDE SEQUENCE</scope>
    <source>
        <tissue evidence="2">Shoot tissue taken approximately 20 cm above the soil surface</tissue>
    </source>
</reference>
<protein>
    <submittedName>
        <fullName evidence="2">Uncharacterized protein</fullName>
    </submittedName>
</protein>